<feature type="domain" description="CzcB-like barrel-sandwich hybrid" evidence="2">
    <location>
        <begin position="81"/>
        <end position="263"/>
    </location>
</feature>
<comment type="caution">
    <text evidence="3">The sequence shown here is derived from an EMBL/GenBank/DDBJ whole genome shotgun (WGS) entry which is preliminary data.</text>
</comment>
<dbReference type="GO" id="GO:1990281">
    <property type="term" value="C:efflux pump complex"/>
    <property type="evidence" value="ECO:0007669"/>
    <property type="project" value="TreeGrafter"/>
</dbReference>
<protein>
    <recommendedName>
        <fullName evidence="2">CzcB-like barrel-sandwich hybrid domain-containing protein</fullName>
    </recommendedName>
</protein>
<name>A0A2A4WZG9_9GAMM</name>
<dbReference type="PANTHER" id="PTHR30469">
    <property type="entry name" value="MULTIDRUG RESISTANCE PROTEIN MDTA"/>
    <property type="match status" value="1"/>
</dbReference>
<sequence length="432" mass="47352">MNTDKLKKVTTFLSGLGKKFTGLLLLLLSLFFGFIMVATGPSAEPLEKTERAWPISVITAAPVDLPPTLLTYGKVESKQVARLNTNISAPVSEVFVREGDRVQEGDLLIQLNALEGELTLNVAQANHNRNVALLASVQTESELANTLITQYQELNNISQSKLGRSLDLNSKRMISDALLDEARTEASQVNITLQQHLSLVANYPNRIAQQQASVDESAARLERAKLDLQQTQIRAPFTGRIIQSSVSKGDRVLAGATLIEIADYSGLEIRASVPSEIAFRLNQVMLRAQDVHARATVDGSKMNFILDRLSGDVKSGQSGIDVFFKSSTGEALDIGRVLNLTVDMPIEQDVLSMPNYALYENQTVYRIDEQRLQAVRYETIGDYVTTDNELRTLIRSDEIDAGDQLLASQLPRAITGLLVEPITNDGASLGIN</sequence>
<evidence type="ECO:0000313" key="3">
    <source>
        <dbReference type="EMBL" id="PCI75710.1"/>
    </source>
</evidence>
<evidence type="ECO:0000313" key="4">
    <source>
        <dbReference type="Proteomes" id="UP000218767"/>
    </source>
</evidence>
<proteinExistence type="predicted"/>
<gene>
    <name evidence="3" type="ORF">COB20_12265</name>
</gene>
<evidence type="ECO:0000256" key="1">
    <source>
        <dbReference type="SAM" id="Coils"/>
    </source>
</evidence>
<accession>A0A2A4WZG9</accession>
<dbReference type="Gene3D" id="2.40.50.100">
    <property type="match status" value="1"/>
</dbReference>
<organism evidence="3 4">
    <name type="scientific">SAR86 cluster bacterium</name>
    <dbReference type="NCBI Taxonomy" id="2030880"/>
    <lineage>
        <taxon>Bacteria</taxon>
        <taxon>Pseudomonadati</taxon>
        <taxon>Pseudomonadota</taxon>
        <taxon>Gammaproteobacteria</taxon>
        <taxon>SAR86 cluster</taxon>
    </lineage>
</organism>
<dbReference type="Pfam" id="PF25973">
    <property type="entry name" value="BSH_CzcB"/>
    <property type="match status" value="1"/>
</dbReference>
<keyword evidence="1" id="KW-0175">Coiled coil</keyword>
<dbReference type="Gene3D" id="1.10.287.470">
    <property type="entry name" value="Helix hairpin bin"/>
    <property type="match status" value="1"/>
</dbReference>
<feature type="coiled-coil region" evidence="1">
    <location>
        <begin position="207"/>
        <end position="234"/>
    </location>
</feature>
<dbReference type="SUPFAM" id="SSF111369">
    <property type="entry name" value="HlyD-like secretion proteins"/>
    <property type="match status" value="1"/>
</dbReference>
<evidence type="ECO:0000259" key="2">
    <source>
        <dbReference type="Pfam" id="PF25973"/>
    </source>
</evidence>
<dbReference type="EMBL" id="NVUL01000069">
    <property type="protein sequence ID" value="PCI75710.1"/>
    <property type="molecule type" value="Genomic_DNA"/>
</dbReference>
<dbReference type="GO" id="GO:0015562">
    <property type="term" value="F:efflux transmembrane transporter activity"/>
    <property type="evidence" value="ECO:0007669"/>
    <property type="project" value="TreeGrafter"/>
</dbReference>
<dbReference type="Proteomes" id="UP000218767">
    <property type="component" value="Unassembled WGS sequence"/>
</dbReference>
<reference evidence="4" key="1">
    <citation type="submission" date="2017-08" db="EMBL/GenBank/DDBJ databases">
        <title>A dynamic microbial community with high functional redundancy inhabits the cold, oxic subseafloor aquifer.</title>
        <authorList>
            <person name="Tully B.J."/>
            <person name="Wheat C.G."/>
            <person name="Glazer B.T."/>
            <person name="Huber J.A."/>
        </authorList>
    </citation>
    <scope>NUCLEOTIDE SEQUENCE [LARGE SCALE GENOMIC DNA]</scope>
</reference>
<dbReference type="InterPro" id="IPR058647">
    <property type="entry name" value="BSH_CzcB-like"/>
</dbReference>
<dbReference type="Gene3D" id="2.40.30.170">
    <property type="match status" value="1"/>
</dbReference>
<dbReference type="AlphaFoldDB" id="A0A2A4WZG9"/>